<feature type="compositionally biased region" description="Low complexity" evidence="1">
    <location>
        <begin position="131"/>
        <end position="143"/>
    </location>
</feature>
<dbReference type="RefSeq" id="XP_018993971.1">
    <property type="nucleotide sequence ID" value="XM_019138534.1"/>
</dbReference>
<dbReference type="EMBL" id="AWGJ01000006">
    <property type="protein sequence ID" value="ODN78925.1"/>
    <property type="molecule type" value="Genomic_DNA"/>
</dbReference>
<evidence type="ECO:0000256" key="1">
    <source>
        <dbReference type="SAM" id="MobiDB-lite"/>
    </source>
</evidence>
<organism evidence="3 4">
    <name type="scientific">Cryptococcus amylolentus CBS 6039</name>
    <dbReference type="NCBI Taxonomy" id="1295533"/>
    <lineage>
        <taxon>Eukaryota</taxon>
        <taxon>Fungi</taxon>
        <taxon>Dikarya</taxon>
        <taxon>Basidiomycota</taxon>
        <taxon>Agaricomycotina</taxon>
        <taxon>Tremellomycetes</taxon>
        <taxon>Tremellales</taxon>
        <taxon>Cryptococcaceae</taxon>
        <taxon>Cryptococcus</taxon>
    </lineage>
</organism>
<dbReference type="AlphaFoldDB" id="A0A1E3HS05"/>
<dbReference type="Proteomes" id="UP000094065">
    <property type="component" value="Unassembled WGS sequence"/>
</dbReference>
<sequence>MAYQPERVAFPSPRLRQDISTPPSARALGPPLGQTVGKGAYKTGGYSGHQGPSEKERHLPHHSKPVGVEPTKLYYGQSSKGPRSHAMADLPPISTEDDMDVILSAYSSDLVSSPQQISARTGGSHTSQRYLSPTSSPALTPSAQQSPASHAGPITSTSNPSSLSPEHYPPSSSPLPSTSPSTKGSGFPGSQVSPPTAPYLNADLVKLKIGSQTDLPFTDEPAAYAPSIVSPKPTYLSSGGPGGDTRSTYLSSPSQVSLPGLTPPPSPSPSSPPPRLRPEAVSHVEHKVQGREQLVSRDILDPTLRSTLLNFHVPHQISNIANVALSGLASGPKTRFNTTIGVPIDGLARDLKGLGWKVEGRYEAEHGGVEVSMGVVRSGRQEGEKMERIEKVDEKKSDAKEKKNKKTGEKGRKMARVEVETKGGGILIDITEIDKHRQIDLRIETKTGDVLLLLPDNFLGPIHVKSPHPPEFLPALLPLLKPTANPYQNLHTTYMVPIALSSKANSTLPEHAAAQQIDKYVPKVLRKESDILDQLTGGYVSHVRKGWSKVVVTNGKGRVVVGLRESGDVRLARGMGLKVGREGVKEKKWWQLGS</sequence>
<accession>A0A1E3HS05</accession>
<name>A0A1E3HS05_9TREE</name>
<feature type="region of interest" description="Disordered" evidence="1">
    <location>
        <begin position="224"/>
        <end position="278"/>
    </location>
</feature>
<evidence type="ECO:0000259" key="2">
    <source>
        <dbReference type="Pfam" id="PF24016"/>
    </source>
</evidence>
<feature type="domain" description="DUF7330" evidence="2">
    <location>
        <begin position="404"/>
        <end position="468"/>
    </location>
</feature>
<evidence type="ECO:0000313" key="3">
    <source>
        <dbReference type="EMBL" id="ODN78925.1"/>
    </source>
</evidence>
<feature type="compositionally biased region" description="Polar residues" evidence="1">
    <location>
        <begin position="245"/>
        <end position="257"/>
    </location>
</feature>
<feature type="compositionally biased region" description="Polar residues" evidence="1">
    <location>
        <begin position="144"/>
        <end position="159"/>
    </location>
</feature>
<dbReference type="GeneID" id="30155757"/>
<feature type="compositionally biased region" description="Pro residues" evidence="1">
    <location>
        <begin position="261"/>
        <end position="275"/>
    </location>
</feature>
<dbReference type="InterPro" id="IPR055754">
    <property type="entry name" value="DUF7330"/>
</dbReference>
<comment type="caution">
    <text evidence="3">The sequence shown here is derived from an EMBL/GenBank/DDBJ whole genome shotgun (WGS) entry which is preliminary data.</text>
</comment>
<feature type="region of interest" description="Disordered" evidence="1">
    <location>
        <begin position="1"/>
        <end position="93"/>
    </location>
</feature>
<gene>
    <name evidence="3" type="ORF">L202_04448</name>
</gene>
<evidence type="ECO:0000313" key="4">
    <source>
        <dbReference type="Proteomes" id="UP000094065"/>
    </source>
</evidence>
<dbReference type="Pfam" id="PF24016">
    <property type="entry name" value="DUF7330"/>
    <property type="match status" value="1"/>
</dbReference>
<dbReference type="STRING" id="1295533.A0A1E3HS05"/>
<dbReference type="OrthoDB" id="2593559at2759"/>
<feature type="region of interest" description="Disordered" evidence="1">
    <location>
        <begin position="107"/>
        <end position="198"/>
    </location>
</feature>
<feature type="compositionally biased region" description="Polar residues" evidence="1">
    <location>
        <begin position="107"/>
        <end position="130"/>
    </location>
</feature>
<feature type="compositionally biased region" description="Low complexity" evidence="1">
    <location>
        <begin position="174"/>
        <end position="190"/>
    </location>
</feature>
<reference evidence="3 4" key="1">
    <citation type="submission" date="2016-06" db="EMBL/GenBank/DDBJ databases">
        <title>Evolution of pathogenesis and genome organization in the Tremellales.</title>
        <authorList>
            <person name="Cuomo C."/>
            <person name="Litvintseva A."/>
            <person name="Heitman J."/>
            <person name="Chen Y."/>
            <person name="Sun S."/>
            <person name="Springer D."/>
            <person name="Dromer F."/>
            <person name="Young S."/>
            <person name="Zeng Q."/>
            <person name="Chapman S."/>
            <person name="Gujja S."/>
            <person name="Saif S."/>
            <person name="Birren B."/>
        </authorList>
    </citation>
    <scope>NUCLEOTIDE SEQUENCE [LARGE SCALE GENOMIC DNA]</scope>
    <source>
        <strain evidence="3 4">CBS 6039</strain>
    </source>
</reference>
<protein>
    <recommendedName>
        <fullName evidence="2">DUF7330 domain-containing protein</fullName>
    </recommendedName>
</protein>
<proteinExistence type="predicted"/>
<keyword evidence="4" id="KW-1185">Reference proteome</keyword>
<feature type="region of interest" description="Disordered" evidence="1">
    <location>
        <begin position="378"/>
        <end position="412"/>
    </location>
</feature>
<feature type="compositionally biased region" description="Basic and acidic residues" evidence="1">
    <location>
        <begin position="379"/>
        <end position="412"/>
    </location>
</feature>